<name>A0ACC5PM25_ENTAG</name>
<protein>
    <submittedName>
        <fullName evidence="1">Uncharacterized protein</fullName>
    </submittedName>
</protein>
<keyword evidence="2" id="KW-1185">Reference proteome</keyword>
<comment type="caution">
    <text evidence="1">The sequence shown here is derived from an EMBL/GenBank/DDBJ whole genome shotgun (WGS) entry which is preliminary data.</text>
</comment>
<gene>
    <name evidence="1" type="ORF">IFT41_08045</name>
</gene>
<evidence type="ECO:0000313" key="1">
    <source>
        <dbReference type="EMBL" id="MBD8126062.1"/>
    </source>
</evidence>
<dbReference type="Proteomes" id="UP000610459">
    <property type="component" value="Unassembled WGS sequence"/>
</dbReference>
<evidence type="ECO:0000313" key="2">
    <source>
        <dbReference type="Proteomes" id="UP000610459"/>
    </source>
</evidence>
<organism evidence="1 2">
    <name type="scientific">Enterobacter agglomerans</name>
    <name type="common">Erwinia herbicola</name>
    <name type="synonym">Pantoea agglomerans</name>
    <dbReference type="NCBI Taxonomy" id="549"/>
    <lineage>
        <taxon>Bacteria</taxon>
        <taxon>Pseudomonadati</taxon>
        <taxon>Pseudomonadota</taxon>
        <taxon>Gammaproteobacteria</taxon>
        <taxon>Enterobacterales</taxon>
        <taxon>Erwiniaceae</taxon>
        <taxon>Pantoea</taxon>
        <taxon>Pantoea agglomerans group</taxon>
    </lineage>
</organism>
<accession>A0ACC5PM25</accession>
<proteinExistence type="predicted"/>
<sequence length="162" mass="17384">MKPLLIRNTLSALLLCAATGSYAASVESEVSATDNVVIGAASEKVTLRVTGYKNLKGNETVFGSFYISTTSSLGQLAYTLAPENEPSSYYNGSDYYIKGKIKNEAGESSEIFISGHNNAKEINGEWWNIAQSANYSGQVSQFSGALKPGTYNIGLRAAIYQQ</sequence>
<dbReference type="EMBL" id="JACYNR010000004">
    <property type="protein sequence ID" value="MBD8126062.1"/>
    <property type="molecule type" value="Genomic_DNA"/>
</dbReference>
<reference evidence="1 2" key="1">
    <citation type="journal article" date="2020" name="FEMS Microbiol. Ecol.">
        <title>Temporal dynamics of bacterial communities during seed development and maturation.</title>
        <authorList>
            <person name="Chesneau G."/>
            <person name="Torres-Cortes G."/>
            <person name="Briand M."/>
            <person name="Darrasse A."/>
            <person name="Preveaux A."/>
            <person name="Marais C."/>
            <person name="Jacques M.A."/>
            <person name="Shade A."/>
            <person name="Barret M."/>
        </authorList>
    </citation>
    <scope>NUCLEOTIDE SEQUENCE [LARGE SCALE GENOMIC DNA]</scope>
    <source>
        <strain evidence="1 2">CFBP13709</strain>
    </source>
</reference>